<reference evidence="2 3" key="1">
    <citation type="journal article" date="2014" name="Nat. Commun.">
        <title>Klebsormidium flaccidum genome reveals primary factors for plant terrestrial adaptation.</title>
        <authorList>
            <person name="Hori K."/>
            <person name="Maruyama F."/>
            <person name="Fujisawa T."/>
            <person name="Togashi T."/>
            <person name="Yamamoto N."/>
            <person name="Seo M."/>
            <person name="Sato S."/>
            <person name="Yamada T."/>
            <person name="Mori H."/>
            <person name="Tajima N."/>
            <person name="Moriyama T."/>
            <person name="Ikeuchi M."/>
            <person name="Watanabe M."/>
            <person name="Wada H."/>
            <person name="Kobayashi K."/>
            <person name="Saito M."/>
            <person name="Masuda T."/>
            <person name="Sasaki-Sekimoto Y."/>
            <person name="Mashiguchi K."/>
            <person name="Awai K."/>
            <person name="Shimojima M."/>
            <person name="Masuda S."/>
            <person name="Iwai M."/>
            <person name="Nobusawa T."/>
            <person name="Narise T."/>
            <person name="Kondo S."/>
            <person name="Saito H."/>
            <person name="Sato R."/>
            <person name="Murakawa M."/>
            <person name="Ihara Y."/>
            <person name="Oshima-Yamada Y."/>
            <person name="Ohtaka K."/>
            <person name="Satoh M."/>
            <person name="Sonobe K."/>
            <person name="Ishii M."/>
            <person name="Ohtani R."/>
            <person name="Kanamori-Sato M."/>
            <person name="Honoki R."/>
            <person name="Miyazaki D."/>
            <person name="Mochizuki H."/>
            <person name="Umetsu J."/>
            <person name="Higashi K."/>
            <person name="Shibata D."/>
            <person name="Kamiya Y."/>
            <person name="Sato N."/>
            <person name="Nakamura Y."/>
            <person name="Tabata S."/>
            <person name="Ida S."/>
            <person name="Kurokawa K."/>
            <person name="Ohta H."/>
        </authorList>
    </citation>
    <scope>NUCLEOTIDE SEQUENCE [LARGE SCALE GENOMIC DNA]</scope>
    <source>
        <strain evidence="2 3">NIES-2285</strain>
    </source>
</reference>
<gene>
    <name evidence="2" type="ORF">KFL_000030120</name>
</gene>
<dbReference type="Proteomes" id="UP000054558">
    <property type="component" value="Unassembled WGS sequence"/>
</dbReference>
<dbReference type="AlphaFoldDB" id="A0A1Y1HIP1"/>
<proteinExistence type="predicted"/>
<accession>A0A1Y1HIP1</accession>
<feature type="compositionally biased region" description="Basic and acidic residues" evidence="1">
    <location>
        <begin position="124"/>
        <end position="136"/>
    </location>
</feature>
<keyword evidence="3" id="KW-1185">Reference proteome</keyword>
<feature type="compositionally biased region" description="Low complexity" evidence="1">
    <location>
        <begin position="166"/>
        <end position="175"/>
    </location>
</feature>
<evidence type="ECO:0000313" key="3">
    <source>
        <dbReference type="Proteomes" id="UP000054558"/>
    </source>
</evidence>
<dbReference type="EMBL" id="DF236952">
    <property type="protein sequence ID" value="GAQ77733.1"/>
    <property type="molecule type" value="Genomic_DNA"/>
</dbReference>
<feature type="region of interest" description="Disordered" evidence="1">
    <location>
        <begin position="104"/>
        <end position="201"/>
    </location>
</feature>
<feature type="compositionally biased region" description="Basic and acidic residues" evidence="1">
    <location>
        <begin position="187"/>
        <end position="201"/>
    </location>
</feature>
<organism evidence="2 3">
    <name type="scientific">Klebsormidium nitens</name>
    <name type="common">Green alga</name>
    <name type="synonym">Ulothrix nitens</name>
    <dbReference type="NCBI Taxonomy" id="105231"/>
    <lineage>
        <taxon>Eukaryota</taxon>
        <taxon>Viridiplantae</taxon>
        <taxon>Streptophyta</taxon>
        <taxon>Klebsormidiophyceae</taxon>
        <taxon>Klebsormidiales</taxon>
        <taxon>Klebsormidiaceae</taxon>
        <taxon>Klebsormidium</taxon>
    </lineage>
</organism>
<sequence length="201" mass="22488">MLVLLAAGNAADVERRLDALDTCLETIKHDIKQIKLNLQEVKEREDSSKGNEDEVAKEADAIREVSLKSLVEMREELQNVVDKMPALFVETFGKFKTEISETVRSQTQELTSANKTVSSSPPEKTLKLDGKEREHVVTSPLQQKITSFLPVVKRSSGGAQKRSSPRSRCCTRSLSYKCRQRSSAELSKNHQDDSTKKQPTA</sequence>
<name>A0A1Y1HIP1_KLENI</name>
<evidence type="ECO:0000256" key="1">
    <source>
        <dbReference type="SAM" id="MobiDB-lite"/>
    </source>
</evidence>
<evidence type="ECO:0000313" key="2">
    <source>
        <dbReference type="EMBL" id="GAQ77733.1"/>
    </source>
</evidence>
<protein>
    <submittedName>
        <fullName evidence="2">Uncharacterized protein</fullName>
    </submittedName>
</protein>
<feature type="compositionally biased region" description="Polar residues" evidence="1">
    <location>
        <begin position="104"/>
        <end position="122"/>
    </location>
</feature>